<sequence>MSDSLFFAPGFARPFERGHAMRSFSWSLIALAAGLSFALPAHAQSIGGGGIGGSSGASAGGGSSTPSLGGATNSLGSSGGVGSSSTSTQQRATAGSATINSVNADAAARSGNLGAASTIGNSTGSALGGGTFQSTAGTGPAALYNIPIPKVNVDLPSIRSALRQGPNATPDRYGN</sequence>
<keyword evidence="5" id="KW-1185">Reference proteome</keyword>
<dbReference type="Proteomes" id="UP000078529">
    <property type="component" value="Unassembled WGS sequence"/>
</dbReference>
<proteinExistence type="predicted"/>
<protein>
    <submittedName>
        <fullName evidence="2">Uncharacterized protein</fullName>
    </submittedName>
</protein>
<reference evidence="4 5" key="1">
    <citation type="journal article" date="2016" name="Front. Microbiol.">
        <title>Genomic Resource of Rice Seed Associated Bacteria.</title>
        <authorList>
            <person name="Midha S."/>
            <person name="Bansal K."/>
            <person name="Sharma S."/>
            <person name="Kumar N."/>
            <person name="Patil P.P."/>
            <person name="Chaudhry V."/>
            <person name="Patil P.B."/>
        </authorList>
    </citation>
    <scope>NUCLEOTIDE SEQUENCE [LARGE SCALE GENOMIC DNA]</scope>
    <source>
        <strain evidence="2 4">NS226</strain>
        <strain evidence="3 5">NS365</strain>
    </source>
</reference>
<evidence type="ECO:0000313" key="5">
    <source>
        <dbReference type="Proteomes" id="UP000078529"/>
    </source>
</evidence>
<comment type="caution">
    <text evidence="2">The sequence shown here is derived from an EMBL/GenBank/DDBJ whole genome shotgun (WGS) entry which is preliminary data.</text>
</comment>
<name>A0A175R6W5_9HYPH</name>
<dbReference type="STRING" id="401562.NS365_16250"/>
<feature type="compositionally biased region" description="Gly residues" evidence="1">
    <location>
        <begin position="53"/>
        <end position="63"/>
    </location>
</feature>
<dbReference type="Proteomes" id="UP000078272">
    <property type="component" value="Unassembled WGS sequence"/>
</dbReference>
<feature type="compositionally biased region" description="Low complexity" evidence="1">
    <location>
        <begin position="83"/>
        <end position="96"/>
    </location>
</feature>
<dbReference type="PATRIC" id="fig|401562.3.peg.1903"/>
<dbReference type="AlphaFoldDB" id="A0A175R6W5"/>
<organism evidence="2 4">
    <name type="scientific">Aureimonas ureilytica</name>
    <dbReference type="NCBI Taxonomy" id="401562"/>
    <lineage>
        <taxon>Bacteria</taxon>
        <taxon>Pseudomonadati</taxon>
        <taxon>Pseudomonadota</taxon>
        <taxon>Alphaproteobacteria</taxon>
        <taxon>Hyphomicrobiales</taxon>
        <taxon>Aurantimonadaceae</taxon>
        <taxon>Aureimonas</taxon>
    </lineage>
</organism>
<evidence type="ECO:0000313" key="4">
    <source>
        <dbReference type="Proteomes" id="UP000078272"/>
    </source>
</evidence>
<gene>
    <name evidence="2" type="ORF">NS226_11825</name>
    <name evidence="3" type="ORF">NS365_16250</name>
</gene>
<evidence type="ECO:0000313" key="3">
    <source>
        <dbReference type="EMBL" id="KTR04066.1"/>
    </source>
</evidence>
<feature type="region of interest" description="Disordered" evidence="1">
    <location>
        <begin position="53"/>
        <end position="96"/>
    </location>
</feature>
<evidence type="ECO:0000256" key="1">
    <source>
        <dbReference type="SAM" id="MobiDB-lite"/>
    </source>
</evidence>
<evidence type="ECO:0000313" key="2">
    <source>
        <dbReference type="EMBL" id="KTQ95246.1"/>
    </source>
</evidence>
<accession>A0A175R6W5</accession>
<dbReference type="EMBL" id="LDQA01000041">
    <property type="protein sequence ID" value="KTR04066.1"/>
    <property type="molecule type" value="Genomic_DNA"/>
</dbReference>
<dbReference type="EMBL" id="LDPZ01000023">
    <property type="protein sequence ID" value="KTQ95246.1"/>
    <property type="molecule type" value="Genomic_DNA"/>
</dbReference>